<dbReference type="EMBL" id="CP002738">
    <property type="protein sequence ID" value="AEF99348.1"/>
    <property type="molecule type" value="Genomic_DNA"/>
</dbReference>
<dbReference type="Proteomes" id="UP000008888">
    <property type="component" value="Chromosome"/>
</dbReference>
<dbReference type="SUPFAM" id="SSF51004">
    <property type="entry name" value="C-terminal (heme d1) domain of cytochrome cd1-nitrite reductase"/>
    <property type="match status" value="1"/>
</dbReference>
<evidence type="ECO:0000259" key="3">
    <source>
        <dbReference type="Pfam" id="PF22494"/>
    </source>
</evidence>
<keyword evidence="1" id="KW-1133">Transmembrane helix</keyword>
<keyword evidence="1" id="KW-0812">Transmembrane</keyword>
<dbReference type="PANTHER" id="PTHR46928">
    <property type="entry name" value="MESENCHYME-SPECIFIC CELL SURFACE GLYCOPROTEIN"/>
    <property type="match status" value="1"/>
</dbReference>
<evidence type="ECO:0000256" key="1">
    <source>
        <dbReference type="SAM" id="Phobius"/>
    </source>
</evidence>
<dbReference type="Gene3D" id="2.130.10.10">
    <property type="entry name" value="YVTN repeat-like/Quinoprotein amine dehydrogenase"/>
    <property type="match status" value="1"/>
</dbReference>
<keyword evidence="2" id="KW-0732">Signal</keyword>
<evidence type="ECO:0000256" key="2">
    <source>
        <dbReference type="SAM" id="SignalP"/>
    </source>
</evidence>
<dbReference type="PANTHER" id="PTHR46928:SF1">
    <property type="entry name" value="MESENCHYME-SPECIFIC CELL SURFACE GLYCOPROTEIN"/>
    <property type="match status" value="1"/>
</dbReference>
<feature type="chain" id="PRO_5003396503" description="Choice-of-anchor I domain-containing protein" evidence="2">
    <location>
        <begin position="22"/>
        <end position="536"/>
    </location>
</feature>
<keyword evidence="1" id="KW-0472">Membrane</keyword>
<dbReference type="KEGG" id="mmt:Metme_0910"/>
<dbReference type="HOGENOM" id="CLU_020353_0_0_6"/>
<evidence type="ECO:0000313" key="5">
    <source>
        <dbReference type="Proteomes" id="UP000008888"/>
    </source>
</evidence>
<dbReference type="RefSeq" id="WP_013817615.1">
    <property type="nucleotide sequence ID" value="NC_015572.1"/>
</dbReference>
<dbReference type="STRING" id="857087.Metme_0910"/>
<dbReference type="NCBIfam" id="NF038117">
    <property type="entry name" value="choice_anch_I"/>
    <property type="match status" value="1"/>
</dbReference>
<reference evidence="4 5" key="1">
    <citation type="journal article" date="2011" name="J. Bacteriol.">
        <title>Complete Genome Sequence of the Aerobic Marine Methanotroph Methylomonas methanica MC09.</title>
        <authorList>
            <person name="Boden R."/>
            <person name="Cunliffe M."/>
            <person name="Scanlan J."/>
            <person name="Moussard H."/>
            <person name="Kits K.D."/>
            <person name="Klotz M.G."/>
            <person name="Jetten M.S."/>
            <person name="Vuilleumier S."/>
            <person name="Han J."/>
            <person name="Peters L."/>
            <person name="Mikhailova N."/>
            <person name="Teshima H."/>
            <person name="Tapia R."/>
            <person name="Kyrpides N."/>
            <person name="Ivanova N."/>
            <person name="Pagani I."/>
            <person name="Cheng J.F."/>
            <person name="Goodwin L."/>
            <person name="Han C."/>
            <person name="Hauser L."/>
            <person name="Land M.L."/>
            <person name="Lapidus A."/>
            <person name="Lucas S."/>
            <person name="Pitluck S."/>
            <person name="Woyke T."/>
            <person name="Stein L."/>
            <person name="Murrell J.C."/>
        </authorList>
    </citation>
    <scope>NUCLEOTIDE SEQUENCE [LARGE SCALE GENOMIC DNA]</scope>
    <source>
        <strain evidence="4 5">MC09</strain>
    </source>
</reference>
<organism evidence="4 5">
    <name type="scientific">Methylomonas methanica (strain DSM 25384 / MC09)</name>
    <dbReference type="NCBI Taxonomy" id="857087"/>
    <lineage>
        <taxon>Bacteria</taxon>
        <taxon>Pseudomonadati</taxon>
        <taxon>Pseudomonadota</taxon>
        <taxon>Gammaproteobacteria</taxon>
        <taxon>Methylococcales</taxon>
        <taxon>Methylococcaceae</taxon>
        <taxon>Methylomonas</taxon>
    </lineage>
</organism>
<dbReference type="InterPro" id="IPR052956">
    <property type="entry name" value="Mesenchyme-surface_protein"/>
</dbReference>
<gene>
    <name evidence="4" type="ordered locus">Metme_0910</name>
</gene>
<protein>
    <recommendedName>
        <fullName evidence="3">Choice-of-anchor I domain-containing protein</fullName>
    </recommendedName>
</protein>
<reference key="2">
    <citation type="submission" date="2011-05" db="EMBL/GenBank/DDBJ databases">
        <title>Complete genome sequence of the aerobic marine methanotroph Methylomonas methanica MC09.</title>
        <authorList>
            <person name="Boden R."/>
            <person name="Cunliffe M."/>
            <person name="Scanlan J."/>
            <person name="Moussard H."/>
            <person name="Kits K.D."/>
            <person name="Klotz M."/>
            <person name="Jetten M."/>
            <person name="Vuilleumier S."/>
            <person name="Han J."/>
            <person name="Peters L."/>
            <person name="Mikhailova N."/>
            <person name="Teshima H."/>
            <person name="Tapia R."/>
            <person name="Kyrpides N."/>
            <person name="Ivanova N."/>
            <person name="Pagani I."/>
            <person name="Cheng J.-F."/>
            <person name="Goodwin L."/>
            <person name="Han C."/>
            <person name="Hauser L."/>
            <person name="Land M."/>
            <person name="Lapidus A."/>
            <person name="Lucas S."/>
            <person name="Pitluck S."/>
            <person name="Woyke T."/>
            <person name="Stein L.Y."/>
            <person name="Murrell C."/>
        </authorList>
    </citation>
    <scope>NUCLEOTIDE SEQUENCE</scope>
    <source>
        <strain>MC09</strain>
    </source>
</reference>
<feature type="signal peptide" evidence="2">
    <location>
        <begin position="1"/>
        <end position="21"/>
    </location>
</feature>
<dbReference type="eggNOG" id="COG3391">
    <property type="taxonomic scope" value="Bacteria"/>
</dbReference>
<dbReference type="AlphaFoldDB" id="G0A755"/>
<sequence length="536" mass="55979">MKRNYLAIAVATVLASGSANAAGGFNWNLEWTFNHTAANGSLAMGSEIVSYDSDNNRLWVVGTDANQANLGLGGIDVLDMSGHLLQSFDMSALGGVNSVAVKNGQAAVALTAPTKTDPGLVRFYDAGTYSVLRDVTVGANPDAVTFTPNGGKLLVANEGEPSSYLIGPSGDPLGSVSIIDTATYAVQTAGFEAFNSQAADLKAAGVRLTGPNASVAQDLEPEYIAVSQDGTSAMVTLQEANSVAIVDIASATVTDIKALGLKDHSLPGNGFDASDRDGAGNAALIGNIQNWNVQGMYMPDGIASFNKNGSQYYVTANEGDSRDDWPGGEEEVRVGNAVIDSVLNDAMTAAHGADWQTNNDKLSRLTVSMSGDLDGDGDLDQLQAFGGRSFSILDAAGNQVFDSGDQLEQIIAAQFPSLWDDGRSDNKGPEPESAVIGKVNGRDLLFLGLERSNAIMTWDLTDLNDIKFLDMIFTAGNIGPEGLNFFSNADGSFLAVANEVSETTSLYKVSAVPVPGAVWLFGSVLLGFLGVSRRKA</sequence>
<keyword evidence="5" id="KW-1185">Reference proteome</keyword>
<dbReference type="Pfam" id="PF22494">
    <property type="entry name" value="choice_anch_I"/>
    <property type="match status" value="1"/>
</dbReference>
<dbReference type="InterPro" id="IPR011048">
    <property type="entry name" value="Haem_d1_sf"/>
</dbReference>
<name>G0A755_METMM</name>
<feature type="transmembrane region" description="Helical" evidence="1">
    <location>
        <begin position="512"/>
        <end position="531"/>
    </location>
</feature>
<dbReference type="InterPro" id="IPR015943">
    <property type="entry name" value="WD40/YVTN_repeat-like_dom_sf"/>
</dbReference>
<reference evidence="5" key="3">
    <citation type="submission" date="2011-05" db="EMBL/GenBank/DDBJ databases">
        <title>Complete sequence of Methylomonas methanica MC09.</title>
        <authorList>
            <consortium name="US DOE Joint Genome Institute"/>
            <person name="Lucas S."/>
            <person name="Han J."/>
            <person name="Lapidus A."/>
            <person name="Cheng J.-F."/>
            <person name="Goodwin L."/>
            <person name="Pitluck S."/>
            <person name="Peters L."/>
            <person name="Mikhailova N."/>
            <person name="Teshima H."/>
            <person name="Han C."/>
            <person name="Tapia R."/>
            <person name="Land M."/>
            <person name="Hauser L."/>
            <person name="Kyrpides N."/>
            <person name="Ivanova N."/>
            <person name="Pagani I."/>
            <person name="Stein L."/>
            <person name="Woyke T."/>
        </authorList>
    </citation>
    <scope>NUCLEOTIDE SEQUENCE [LARGE SCALE GENOMIC DNA]</scope>
    <source>
        <strain evidence="5">MC09</strain>
    </source>
</reference>
<evidence type="ECO:0000313" key="4">
    <source>
        <dbReference type="EMBL" id="AEF99348.1"/>
    </source>
</evidence>
<dbReference type="OrthoDB" id="9803927at2"/>
<dbReference type="InterPro" id="IPR055188">
    <property type="entry name" value="Choice_anch_I"/>
</dbReference>
<proteinExistence type="predicted"/>
<feature type="domain" description="Choice-of-anchor I" evidence="3">
    <location>
        <begin position="45"/>
        <end position="509"/>
    </location>
</feature>
<accession>G0A755</accession>